<evidence type="ECO:0000256" key="2">
    <source>
        <dbReference type="ARBA" id="ARBA00008038"/>
    </source>
</evidence>
<accession>A0ABU9ECR7</accession>
<dbReference type="PROSITE" id="PS01307">
    <property type="entry name" value="MOTA"/>
    <property type="match status" value="1"/>
</dbReference>
<feature type="transmembrane region" description="Helical" evidence="13">
    <location>
        <begin position="164"/>
        <end position="189"/>
    </location>
</feature>
<dbReference type="Proteomes" id="UP001484239">
    <property type="component" value="Unassembled WGS sequence"/>
</dbReference>
<keyword evidence="17" id="KW-1185">Reference proteome</keyword>
<keyword evidence="10 13" id="KW-1133">Transmembrane helix</keyword>
<evidence type="ECO:0000256" key="4">
    <source>
        <dbReference type="ARBA" id="ARBA00022475"/>
    </source>
</evidence>
<evidence type="ECO:0000256" key="8">
    <source>
        <dbReference type="ARBA" id="ARBA00022779"/>
    </source>
</evidence>
<keyword evidence="6" id="KW-0997">Cell inner membrane</keyword>
<organism evidence="16 17">
    <name type="scientific">Gaopeijia maritima</name>
    <dbReference type="NCBI Taxonomy" id="3119007"/>
    <lineage>
        <taxon>Bacteria</taxon>
        <taxon>Pseudomonadati</taxon>
        <taxon>Gemmatimonadota</taxon>
        <taxon>Longimicrobiia</taxon>
        <taxon>Gaopeijiales</taxon>
        <taxon>Gaopeijiaceae</taxon>
        <taxon>Gaopeijia</taxon>
    </lineage>
</organism>
<evidence type="ECO:0000256" key="7">
    <source>
        <dbReference type="ARBA" id="ARBA00022692"/>
    </source>
</evidence>
<protein>
    <submittedName>
        <fullName evidence="16">Flagellar motor stator protein MotA</fullName>
    </submittedName>
</protein>
<sequence length="286" mass="31149">MFVIVGMIFVFGSIAVGYTMHGGNLMVLMQISEFIIIGGAGLGALVVANPPHVVKEIFHEILALLKPAPFRREEYQELLNVLYQLFYTARRDGLIGIEDHIEDPENSDLFKQFPAFQSHHVAVGFLSDTLKVLLTGAVEDHHLQEILDLDIEQHHEERMEIPHAVATIADAMPGFGIVAAVLGVIITMGKIGGEPAVIGESVAAALVGTFVGVLLAYGVVGPIAKSIENRIKAENAYMLCIRTAILSFARGDSPLTSVEFARRSIHPEERPSFDEVEEMTRAPKAA</sequence>
<evidence type="ECO:0000259" key="14">
    <source>
        <dbReference type="Pfam" id="PF01618"/>
    </source>
</evidence>
<keyword evidence="4" id="KW-1003">Cell membrane</keyword>
<comment type="subcellular location">
    <subcellularLocation>
        <location evidence="1">Cell inner membrane</location>
        <topology evidence="1">Multi-pass membrane protein</topology>
    </subcellularLocation>
</comment>
<dbReference type="InterPro" id="IPR047055">
    <property type="entry name" value="MotA-like"/>
</dbReference>
<evidence type="ECO:0000256" key="1">
    <source>
        <dbReference type="ARBA" id="ARBA00004429"/>
    </source>
</evidence>
<evidence type="ECO:0000256" key="3">
    <source>
        <dbReference type="ARBA" id="ARBA00022448"/>
    </source>
</evidence>
<dbReference type="Pfam" id="PF20560">
    <property type="entry name" value="MotA_N"/>
    <property type="match status" value="1"/>
</dbReference>
<dbReference type="InterPro" id="IPR002898">
    <property type="entry name" value="MotA_ExbB_proton_chnl"/>
</dbReference>
<gene>
    <name evidence="16" type="primary">motA</name>
    <name evidence="16" type="ORF">WI372_16170</name>
</gene>
<dbReference type="NCBIfam" id="TIGR03818">
    <property type="entry name" value="MotA1"/>
    <property type="match status" value="1"/>
</dbReference>
<dbReference type="InterPro" id="IPR022522">
    <property type="entry name" value="Flagellar_motor_stator_MotA"/>
</dbReference>
<evidence type="ECO:0000259" key="15">
    <source>
        <dbReference type="Pfam" id="PF20560"/>
    </source>
</evidence>
<evidence type="ECO:0000256" key="6">
    <source>
        <dbReference type="ARBA" id="ARBA00022519"/>
    </source>
</evidence>
<dbReference type="InterPro" id="IPR000540">
    <property type="entry name" value="Flag_MotA_CS"/>
</dbReference>
<evidence type="ECO:0000256" key="5">
    <source>
        <dbReference type="ARBA" id="ARBA00022500"/>
    </source>
</evidence>
<keyword evidence="7 13" id="KW-0812">Transmembrane</keyword>
<dbReference type="EMBL" id="JBBHLI010000012">
    <property type="protein sequence ID" value="MEK9502530.1"/>
    <property type="molecule type" value="Genomic_DNA"/>
</dbReference>
<feature type="domain" description="MotA/TolQ/ExbB proton channel" evidence="14">
    <location>
        <begin position="129"/>
        <end position="237"/>
    </location>
</feature>
<keyword evidence="16" id="KW-0282">Flagellum</keyword>
<evidence type="ECO:0000313" key="17">
    <source>
        <dbReference type="Proteomes" id="UP001484239"/>
    </source>
</evidence>
<proteinExistence type="inferred from homology"/>
<dbReference type="RefSeq" id="WP_405280552.1">
    <property type="nucleotide sequence ID" value="NZ_JBBHLI010000012.1"/>
</dbReference>
<comment type="caution">
    <text evidence="16">The sequence shown here is derived from an EMBL/GenBank/DDBJ whole genome shotgun (WGS) entry which is preliminary data.</text>
</comment>
<dbReference type="Pfam" id="PF01618">
    <property type="entry name" value="MotA_ExbB"/>
    <property type="match status" value="1"/>
</dbReference>
<evidence type="ECO:0000256" key="12">
    <source>
        <dbReference type="ARBA" id="ARBA00023136"/>
    </source>
</evidence>
<keyword evidence="12 13" id="KW-0472">Membrane</keyword>
<keyword evidence="11" id="KW-0406">Ion transport</keyword>
<feature type="transmembrane region" description="Helical" evidence="13">
    <location>
        <begin position="27"/>
        <end position="48"/>
    </location>
</feature>
<dbReference type="PANTHER" id="PTHR30433:SF4">
    <property type="entry name" value="MOTILITY PROTEIN A"/>
    <property type="match status" value="1"/>
</dbReference>
<keyword evidence="8" id="KW-0283">Flagellar rotation</keyword>
<keyword evidence="16" id="KW-0966">Cell projection</keyword>
<comment type="similarity">
    <text evidence="2">Belongs to the MotA family.</text>
</comment>
<name>A0ABU9ECR7_9BACT</name>
<evidence type="ECO:0000256" key="13">
    <source>
        <dbReference type="SAM" id="Phobius"/>
    </source>
</evidence>
<feature type="domain" description="Motility protein A N-terminal" evidence="15">
    <location>
        <begin position="4"/>
        <end position="93"/>
    </location>
</feature>
<keyword evidence="5" id="KW-0145">Chemotaxis</keyword>
<evidence type="ECO:0000313" key="16">
    <source>
        <dbReference type="EMBL" id="MEK9502530.1"/>
    </source>
</evidence>
<dbReference type="PANTHER" id="PTHR30433">
    <property type="entry name" value="CHEMOTAXIS PROTEIN MOTA"/>
    <property type="match status" value="1"/>
</dbReference>
<keyword evidence="9" id="KW-0375">Hydrogen ion transport</keyword>
<evidence type="ECO:0000256" key="11">
    <source>
        <dbReference type="ARBA" id="ARBA00023065"/>
    </source>
</evidence>
<dbReference type="InterPro" id="IPR046786">
    <property type="entry name" value="MotA_N"/>
</dbReference>
<feature type="transmembrane region" description="Helical" evidence="13">
    <location>
        <begin position="201"/>
        <end position="220"/>
    </location>
</feature>
<evidence type="ECO:0000256" key="9">
    <source>
        <dbReference type="ARBA" id="ARBA00022781"/>
    </source>
</evidence>
<keyword evidence="16" id="KW-0969">Cilium</keyword>
<keyword evidence="3" id="KW-0813">Transport</keyword>
<evidence type="ECO:0000256" key="10">
    <source>
        <dbReference type="ARBA" id="ARBA00022989"/>
    </source>
</evidence>
<reference evidence="16 17" key="1">
    <citation type="submission" date="2024-02" db="EMBL/GenBank/DDBJ databases">
        <title>A novel Gemmatimonadota bacterium.</title>
        <authorList>
            <person name="Du Z.-J."/>
            <person name="Ye Y.-Q."/>
        </authorList>
    </citation>
    <scope>NUCLEOTIDE SEQUENCE [LARGE SCALE GENOMIC DNA]</scope>
    <source>
        <strain evidence="16 17">DH-20</strain>
    </source>
</reference>